<dbReference type="Gene3D" id="3.40.309.10">
    <property type="entry name" value="Aldehyde Dehydrogenase, Chain A, domain 2"/>
    <property type="match status" value="1"/>
</dbReference>
<dbReference type="Proteomes" id="UP000658127">
    <property type="component" value="Unassembled WGS sequence"/>
</dbReference>
<dbReference type="CDD" id="cd07103">
    <property type="entry name" value="ALDH_F5_SSADH_GabD"/>
    <property type="match status" value="1"/>
</dbReference>
<evidence type="ECO:0000256" key="1">
    <source>
        <dbReference type="ARBA" id="ARBA00023002"/>
    </source>
</evidence>
<dbReference type="PROSITE" id="PS00070">
    <property type="entry name" value="ALDEHYDE_DEHYDR_CYS"/>
    <property type="match status" value="1"/>
</dbReference>
<dbReference type="InterPro" id="IPR016163">
    <property type="entry name" value="Ald_DH_C"/>
</dbReference>
<evidence type="ECO:0000313" key="6">
    <source>
        <dbReference type="Proteomes" id="UP000658127"/>
    </source>
</evidence>
<dbReference type="Gene3D" id="3.40.605.10">
    <property type="entry name" value="Aldehyde Dehydrogenase, Chain A, domain 1"/>
    <property type="match status" value="1"/>
</dbReference>
<comment type="similarity">
    <text evidence="3">Belongs to the aldehyde dehydrogenase family.</text>
</comment>
<name>A0ABQ2K7I2_9NOCA</name>
<reference evidence="6" key="1">
    <citation type="journal article" date="2019" name="Int. J. Syst. Evol. Microbiol.">
        <title>The Global Catalogue of Microorganisms (GCM) 10K type strain sequencing project: providing services to taxonomists for standard genome sequencing and annotation.</title>
        <authorList>
            <consortium name="The Broad Institute Genomics Platform"/>
            <consortium name="The Broad Institute Genome Sequencing Center for Infectious Disease"/>
            <person name="Wu L."/>
            <person name="Ma J."/>
        </authorList>
    </citation>
    <scope>NUCLEOTIDE SEQUENCE [LARGE SCALE GENOMIC DNA]</scope>
    <source>
        <strain evidence="6">CGMCC 4.7329</strain>
    </source>
</reference>
<accession>A0ABQ2K7I2</accession>
<dbReference type="InterPro" id="IPR016161">
    <property type="entry name" value="Ald_DH/histidinol_DH"/>
</dbReference>
<keyword evidence="1 3" id="KW-0560">Oxidoreductase</keyword>
<gene>
    <name evidence="5" type="ORF">GCM10011610_17170</name>
</gene>
<organism evidence="5 6">
    <name type="scientific">Nocardia rhizosphaerihabitans</name>
    <dbReference type="NCBI Taxonomy" id="1691570"/>
    <lineage>
        <taxon>Bacteria</taxon>
        <taxon>Bacillati</taxon>
        <taxon>Actinomycetota</taxon>
        <taxon>Actinomycetes</taxon>
        <taxon>Mycobacteriales</taxon>
        <taxon>Nocardiaceae</taxon>
        <taxon>Nocardia</taxon>
    </lineage>
</organism>
<sequence>MSDSACQAADAVMSLLTTADITAFDYYRPVGSVPSTRPAAYADDMVSERDVLEFVPKGLWIGSGPVEATGGGTFAVRNPADDSVLAQVADATPADAMRALDAAVAASEAWAATPPRERGEILRAVFEQLTARAEEFALLMTLEMGKALTESRNEVRYGAEFFRWFSEEAVRVHGRYLHAPSGTGRIMVAKQPVGPCLAITPWNFPLAMGTRKIGPALAAGCTMIVKPASATPLTMLALARLCSEAGLPDGVLSVVTTSHSGAVTGPLIDDPRLRKLTFTGSTEVGKKLVGAAANRLLRTSMELGGNAPFVVFDDADIDSAVAGAMQAKLRNGGEACTAANRFHVQRGVVEEFTRKLVAAMTETVVMGPGTDPASTLGPLVSEDQREIVGELVDDAVSKGAQLLLGGKAPGGPGWFYPATVLGDVPSTARILREEVFGPVAPVVAFDTEEEGIAAANDTEYGLVSYVYTRDLDRALRVSETLESGMVGVNRGVISDPAAPFGGVKESGFGREGGTEGIEEYLNTKYIALT</sequence>
<dbReference type="InterPro" id="IPR050740">
    <property type="entry name" value="Aldehyde_DH_Superfamily"/>
</dbReference>
<dbReference type="Pfam" id="PF00171">
    <property type="entry name" value="Aldedh"/>
    <property type="match status" value="1"/>
</dbReference>
<dbReference type="PROSITE" id="PS00687">
    <property type="entry name" value="ALDEHYDE_DEHYDR_GLU"/>
    <property type="match status" value="1"/>
</dbReference>
<dbReference type="EMBL" id="BMNE01000002">
    <property type="protein sequence ID" value="GGN74009.1"/>
    <property type="molecule type" value="Genomic_DNA"/>
</dbReference>
<protein>
    <submittedName>
        <fullName evidence="5">NAD-dependent succinate-semialdehyde dehydrogenase</fullName>
    </submittedName>
</protein>
<feature type="active site" evidence="2">
    <location>
        <position position="302"/>
    </location>
</feature>
<dbReference type="InterPro" id="IPR015590">
    <property type="entry name" value="Aldehyde_DH_dom"/>
</dbReference>
<dbReference type="PANTHER" id="PTHR43353">
    <property type="entry name" value="SUCCINATE-SEMIALDEHYDE DEHYDROGENASE, MITOCHONDRIAL"/>
    <property type="match status" value="1"/>
</dbReference>
<feature type="domain" description="Aldehyde dehydrogenase" evidence="4">
    <location>
        <begin position="69"/>
        <end position="526"/>
    </location>
</feature>
<dbReference type="SUPFAM" id="SSF53720">
    <property type="entry name" value="ALDH-like"/>
    <property type="match status" value="1"/>
</dbReference>
<comment type="caution">
    <text evidence="5">The sequence shown here is derived from an EMBL/GenBank/DDBJ whole genome shotgun (WGS) entry which is preliminary data.</text>
</comment>
<dbReference type="InterPro" id="IPR029510">
    <property type="entry name" value="Ald_DH_CS_GLU"/>
</dbReference>
<evidence type="ECO:0000256" key="3">
    <source>
        <dbReference type="RuleBase" id="RU003345"/>
    </source>
</evidence>
<dbReference type="PANTHER" id="PTHR43353:SF5">
    <property type="entry name" value="SUCCINATE-SEMIALDEHYDE DEHYDROGENASE, MITOCHONDRIAL"/>
    <property type="match status" value="1"/>
</dbReference>
<evidence type="ECO:0000259" key="4">
    <source>
        <dbReference type="Pfam" id="PF00171"/>
    </source>
</evidence>
<keyword evidence="6" id="KW-1185">Reference proteome</keyword>
<evidence type="ECO:0000313" key="5">
    <source>
        <dbReference type="EMBL" id="GGN74009.1"/>
    </source>
</evidence>
<dbReference type="InterPro" id="IPR016162">
    <property type="entry name" value="Ald_DH_N"/>
</dbReference>
<evidence type="ECO:0000256" key="2">
    <source>
        <dbReference type="PROSITE-ProRule" id="PRU10007"/>
    </source>
</evidence>
<proteinExistence type="inferred from homology"/>
<dbReference type="InterPro" id="IPR016160">
    <property type="entry name" value="Ald_DH_CS_CYS"/>
</dbReference>